<reference evidence="1" key="1">
    <citation type="submission" date="2020-11" db="EMBL/GenBank/DDBJ databases">
        <authorList>
            <person name="Tran Van P."/>
        </authorList>
    </citation>
    <scope>NUCLEOTIDE SEQUENCE</scope>
</reference>
<accession>A0A7R8WX60</accession>
<proteinExistence type="predicted"/>
<sequence length="78" mass="8845">MNKHLSPRNTSEYISLQLSSPRQSVFRERVLILSSVSRDVTTPSIIYDNGFPSLEHHAAPLVVRENPPNTPGNHLLRR</sequence>
<dbReference type="AlphaFoldDB" id="A0A7R8WX60"/>
<name>A0A7R8WX60_9CRUS</name>
<protein>
    <submittedName>
        <fullName evidence="1">Uncharacterized protein</fullName>
    </submittedName>
</protein>
<organism evidence="1">
    <name type="scientific">Cyprideis torosa</name>
    <dbReference type="NCBI Taxonomy" id="163714"/>
    <lineage>
        <taxon>Eukaryota</taxon>
        <taxon>Metazoa</taxon>
        <taxon>Ecdysozoa</taxon>
        <taxon>Arthropoda</taxon>
        <taxon>Crustacea</taxon>
        <taxon>Oligostraca</taxon>
        <taxon>Ostracoda</taxon>
        <taxon>Podocopa</taxon>
        <taxon>Podocopida</taxon>
        <taxon>Cytherocopina</taxon>
        <taxon>Cytheroidea</taxon>
        <taxon>Cytherideidae</taxon>
        <taxon>Cyprideis</taxon>
    </lineage>
</organism>
<feature type="non-terminal residue" evidence="1">
    <location>
        <position position="1"/>
    </location>
</feature>
<gene>
    <name evidence="1" type="ORF">CTOB1V02_LOCUS14787</name>
</gene>
<dbReference type="EMBL" id="OB683537">
    <property type="protein sequence ID" value="CAD7236972.1"/>
    <property type="molecule type" value="Genomic_DNA"/>
</dbReference>
<evidence type="ECO:0000313" key="1">
    <source>
        <dbReference type="EMBL" id="CAD7236972.1"/>
    </source>
</evidence>